<dbReference type="InterPro" id="IPR012438">
    <property type="entry name" value="DUF1639"/>
</dbReference>
<feature type="compositionally biased region" description="Pro residues" evidence="1">
    <location>
        <begin position="9"/>
        <end position="19"/>
    </location>
</feature>
<reference evidence="3" key="1">
    <citation type="submission" date="2025-08" db="UniProtKB">
        <authorList>
            <consortium name="RefSeq"/>
        </authorList>
    </citation>
    <scope>IDENTIFICATION</scope>
</reference>
<sequence>MVMSADIPSRPPDPSPPPRLSRMLHNSSFPIFKTWGTQRLLRCANVNGKGEIIEPRPRFARIGSPEEDGDDEDGDRDLEEMREKLMVHVREAAGKMELAGEPEATRPWTLRPRKSVARVSSIAEPDLNPSTPARFSLTLSKDEIAEDVYAITGSLPRRRPRKRARAAQKKLDALFPGGWLSEITLDSYKVPE</sequence>
<dbReference type="Pfam" id="PF07797">
    <property type="entry name" value="DUF1639"/>
    <property type="match status" value="1"/>
</dbReference>
<dbReference type="RefSeq" id="XP_039143729.1">
    <property type="nucleotide sequence ID" value="XM_039287795.1"/>
</dbReference>
<feature type="region of interest" description="Disordered" evidence="1">
    <location>
        <begin position="56"/>
        <end position="78"/>
    </location>
</feature>
<keyword evidence="2" id="KW-1185">Reference proteome</keyword>
<dbReference type="AlphaFoldDB" id="A0AB40D0C5"/>
<organism evidence="2 3">
    <name type="scientific">Dioscorea cayennensis subsp. rotundata</name>
    <name type="common">White Guinea yam</name>
    <name type="synonym">Dioscorea rotundata</name>
    <dbReference type="NCBI Taxonomy" id="55577"/>
    <lineage>
        <taxon>Eukaryota</taxon>
        <taxon>Viridiplantae</taxon>
        <taxon>Streptophyta</taxon>
        <taxon>Embryophyta</taxon>
        <taxon>Tracheophyta</taxon>
        <taxon>Spermatophyta</taxon>
        <taxon>Magnoliopsida</taxon>
        <taxon>Liliopsida</taxon>
        <taxon>Dioscoreales</taxon>
        <taxon>Dioscoreaceae</taxon>
        <taxon>Dioscorea</taxon>
    </lineage>
</organism>
<feature type="compositionally biased region" description="Acidic residues" evidence="1">
    <location>
        <begin position="65"/>
        <end position="78"/>
    </location>
</feature>
<dbReference type="Proteomes" id="UP001515500">
    <property type="component" value="Chromosome 17"/>
</dbReference>
<evidence type="ECO:0000313" key="3">
    <source>
        <dbReference type="RefSeq" id="XP_039143729.1"/>
    </source>
</evidence>
<proteinExistence type="predicted"/>
<dbReference type="PANTHER" id="PTHR33130">
    <property type="entry name" value="PUTATIVE (DUF1639)-RELATED"/>
    <property type="match status" value="1"/>
</dbReference>
<dbReference type="PANTHER" id="PTHR33130:SF43">
    <property type="entry name" value="OS01G0688600 PROTEIN"/>
    <property type="match status" value="1"/>
</dbReference>
<name>A0AB40D0C5_DIOCR</name>
<accession>A0AB40D0C5</accession>
<evidence type="ECO:0000313" key="2">
    <source>
        <dbReference type="Proteomes" id="UP001515500"/>
    </source>
</evidence>
<gene>
    <name evidence="3" type="primary">LOC120280840</name>
</gene>
<feature type="region of interest" description="Disordered" evidence="1">
    <location>
        <begin position="1"/>
        <end position="24"/>
    </location>
</feature>
<evidence type="ECO:0000256" key="1">
    <source>
        <dbReference type="SAM" id="MobiDB-lite"/>
    </source>
</evidence>
<dbReference type="GeneID" id="120280840"/>
<protein>
    <submittedName>
        <fullName evidence="3">Uncharacterized protein LOC120280840</fullName>
    </submittedName>
</protein>